<dbReference type="PROSITE" id="PS00211">
    <property type="entry name" value="ABC_TRANSPORTER_1"/>
    <property type="match status" value="1"/>
</dbReference>
<evidence type="ECO:0000256" key="1">
    <source>
        <dbReference type="ARBA" id="ARBA00022475"/>
    </source>
</evidence>
<evidence type="ECO:0000256" key="7">
    <source>
        <dbReference type="PROSITE-ProRule" id="PRU01213"/>
    </source>
</evidence>
<evidence type="ECO:0000259" key="9">
    <source>
        <dbReference type="PROSITE" id="PS51866"/>
    </source>
</evidence>
<dbReference type="GO" id="GO:0005524">
    <property type="term" value="F:ATP binding"/>
    <property type="evidence" value="ECO:0007669"/>
    <property type="project" value="UniProtKB-KW"/>
</dbReference>
<dbReference type="EMBL" id="JAXAFO010000003">
    <property type="protein sequence ID" value="MDX6848281.1"/>
    <property type="molecule type" value="Genomic_DNA"/>
</dbReference>
<dbReference type="InterPro" id="IPR017871">
    <property type="entry name" value="ABC_transporter-like_CS"/>
</dbReference>
<keyword evidence="5" id="KW-1278">Translocase</keyword>
<sequence>MWALKAGKHCFHWPNGSWVGIDGPSGCGKTSLLQHLMTTRQGELTCDGHNLLQSAPPLRGIGWAAQGAMLWPNQPVERQVQAIAERHRRRAWMDLADELGVVPLLKRNTTVLSGGERQRVALLSALLSAKHILLLDEPVSALDKRAANEVLAAVKRAAQQRSLTAWLVSHQWCDMAATCDYYYGWTEQTLIDIERAQQQRVNLHPEQAAALWPVDKLDHGGQLYIAGHSIETGPLNTETQRVSIDAHDVSLAQHRPGPSSIANTLEVTVRGIRTVENNSALVTLSWGDLVLYSLITKKSASELALSVGQKVFAQFKAHAVKTPLASK</sequence>
<dbReference type="Proteomes" id="UP001273505">
    <property type="component" value="Unassembled WGS sequence"/>
</dbReference>
<dbReference type="Pfam" id="PF00005">
    <property type="entry name" value="ABC_tran"/>
    <property type="match status" value="1"/>
</dbReference>
<evidence type="ECO:0000256" key="3">
    <source>
        <dbReference type="ARBA" id="ARBA00022741"/>
    </source>
</evidence>
<evidence type="ECO:0000256" key="4">
    <source>
        <dbReference type="ARBA" id="ARBA00022840"/>
    </source>
</evidence>
<keyword evidence="2 7" id="KW-0500">Molybdenum</keyword>
<evidence type="ECO:0000259" key="8">
    <source>
        <dbReference type="PROSITE" id="PS50893"/>
    </source>
</evidence>
<protein>
    <submittedName>
        <fullName evidence="10">ATP-binding cassette domain-containing protein</fullName>
    </submittedName>
</protein>
<dbReference type="InterPro" id="IPR005116">
    <property type="entry name" value="Transp-assoc_OB_typ1"/>
</dbReference>
<accession>A0ABU4RTS3</accession>
<dbReference type="SUPFAM" id="SSF50331">
    <property type="entry name" value="MOP-like"/>
    <property type="match status" value="1"/>
</dbReference>
<dbReference type="Pfam" id="PF03459">
    <property type="entry name" value="TOBE"/>
    <property type="match status" value="1"/>
</dbReference>
<dbReference type="InterPro" id="IPR027417">
    <property type="entry name" value="P-loop_NTPase"/>
</dbReference>
<evidence type="ECO:0000256" key="6">
    <source>
        <dbReference type="ARBA" id="ARBA00023136"/>
    </source>
</evidence>
<comment type="caution">
    <text evidence="10">The sequence shown here is derived from an EMBL/GenBank/DDBJ whole genome shotgun (WGS) entry which is preliminary data.</text>
</comment>
<evidence type="ECO:0000313" key="11">
    <source>
        <dbReference type="Proteomes" id="UP001273505"/>
    </source>
</evidence>
<dbReference type="RefSeq" id="WP_302722977.1">
    <property type="nucleotide sequence ID" value="NZ_JAULRU010000577.1"/>
</dbReference>
<evidence type="ECO:0000256" key="2">
    <source>
        <dbReference type="ARBA" id="ARBA00022505"/>
    </source>
</evidence>
<dbReference type="Gene3D" id="2.40.50.100">
    <property type="match status" value="1"/>
</dbReference>
<reference evidence="10 11" key="1">
    <citation type="submission" date="2023-11" db="EMBL/GenBank/DDBJ databases">
        <title>Gilvimarinus fulvus sp. nov., isolated from the surface of Kelp.</title>
        <authorList>
            <person name="Sun Y.Y."/>
            <person name="Gong Y."/>
            <person name="Du Z.J."/>
        </authorList>
    </citation>
    <scope>NUCLEOTIDE SEQUENCE [LARGE SCALE GENOMIC DNA]</scope>
    <source>
        <strain evidence="10 11">SDUM040013</strain>
    </source>
</reference>
<name>A0ABU4RTS3_9GAMM</name>
<dbReference type="PROSITE" id="PS51866">
    <property type="entry name" value="MOP"/>
    <property type="match status" value="1"/>
</dbReference>
<proteinExistence type="predicted"/>
<dbReference type="SUPFAM" id="SSF52540">
    <property type="entry name" value="P-loop containing nucleoside triphosphate hydrolases"/>
    <property type="match status" value="1"/>
</dbReference>
<dbReference type="InterPro" id="IPR004606">
    <property type="entry name" value="Mop_domain"/>
</dbReference>
<dbReference type="Gene3D" id="3.40.50.300">
    <property type="entry name" value="P-loop containing nucleotide triphosphate hydrolases"/>
    <property type="match status" value="1"/>
</dbReference>
<dbReference type="PROSITE" id="PS50893">
    <property type="entry name" value="ABC_TRANSPORTER_2"/>
    <property type="match status" value="1"/>
</dbReference>
<keyword evidence="11" id="KW-1185">Reference proteome</keyword>
<dbReference type="InterPro" id="IPR050334">
    <property type="entry name" value="Molybdenum_import_ModC"/>
</dbReference>
<gene>
    <name evidence="10" type="ORF">SCD92_02845</name>
</gene>
<keyword evidence="6" id="KW-0472">Membrane</keyword>
<dbReference type="InterPro" id="IPR008995">
    <property type="entry name" value="Mo/tungstate-bd_C_term_dom"/>
</dbReference>
<evidence type="ECO:0000313" key="10">
    <source>
        <dbReference type="EMBL" id="MDX6848281.1"/>
    </source>
</evidence>
<dbReference type="PANTHER" id="PTHR43514">
    <property type="entry name" value="ABC TRANSPORTER I FAMILY MEMBER 10"/>
    <property type="match status" value="1"/>
</dbReference>
<feature type="domain" description="Mop" evidence="9">
    <location>
        <begin position="258"/>
        <end position="324"/>
    </location>
</feature>
<dbReference type="InterPro" id="IPR003439">
    <property type="entry name" value="ABC_transporter-like_ATP-bd"/>
</dbReference>
<evidence type="ECO:0000256" key="5">
    <source>
        <dbReference type="ARBA" id="ARBA00022967"/>
    </source>
</evidence>
<keyword evidence="4 10" id="KW-0067">ATP-binding</keyword>
<feature type="domain" description="ABC transporter" evidence="8">
    <location>
        <begin position="1"/>
        <end position="212"/>
    </location>
</feature>
<organism evidence="10 11">
    <name type="scientific">Gilvimarinus gilvus</name>
    <dbReference type="NCBI Taxonomy" id="3058038"/>
    <lineage>
        <taxon>Bacteria</taxon>
        <taxon>Pseudomonadati</taxon>
        <taxon>Pseudomonadota</taxon>
        <taxon>Gammaproteobacteria</taxon>
        <taxon>Cellvibrionales</taxon>
        <taxon>Cellvibrionaceae</taxon>
        <taxon>Gilvimarinus</taxon>
    </lineage>
</organism>
<keyword evidence="3" id="KW-0547">Nucleotide-binding</keyword>
<dbReference type="PANTHER" id="PTHR43514:SF4">
    <property type="entry name" value="ABC TRANSPORTER I FAMILY MEMBER 10"/>
    <property type="match status" value="1"/>
</dbReference>
<keyword evidence="1" id="KW-1003">Cell membrane</keyword>